<feature type="region of interest" description="Disordered" evidence="1">
    <location>
        <begin position="26"/>
        <end position="99"/>
    </location>
</feature>
<evidence type="ECO:0000256" key="1">
    <source>
        <dbReference type="SAM" id="MobiDB-lite"/>
    </source>
</evidence>
<dbReference type="AlphaFoldDB" id="A0A1I6IC13"/>
<evidence type="ECO:0000313" key="4">
    <source>
        <dbReference type="Proteomes" id="UP000198644"/>
    </source>
</evidence>
<proteinExistence type="predicted"/>
<feature type="chain" id="PRO_5011739872" evidence="2">
    <location>
        <begin position="22"/>
        <end position="99"/>
    </location>
</feature>
<dbReference type="Proteomes" id="UP000198644">
    <property type="component" value="Unassembled WGS sequence"/>
</dbReference>
<evidence type="ECO:0000256" key="2">
    <source>
        <dbReference type="SAM" id="SignalP"/>
    </source>
</evidence>
<feature type="signal peptide" evidence="2">
    <location>
        <begin position="1"/>
        <end position="21"/>
    </location>
</feature>
<dbReference type="RefSeq" id="WP_092011834.1">
    <property type="nucleotide sequence ID" value="NZ_FOYW01000001.1"/>
</dbReference>
<accession>A0A1I6IC13</accession>
<feature type="compositionally biased region" description="Acidic residues" evidence="1">
    <location>
        <begin position="73"/>
        <end position="99"/>
    </location>
</feature>
<protein>
    <submittedName>
        <fullName evidence="3">Uncharacterized protein</fullName>
    </submittedName>
</protein>
<name>A0A1I6IC13_9GAMM</name>
<keyword evidence="4" id="KW-1185">Reference proteome</keyword>
<keyword evidence="2" id="KW-0732">Signal</keyword>
<sequence length="99" mass="10636">MKYSLPAAIAAMLLVTSSAWAASPEGQAIRPMGGNQPDLSPREQADQAKEDPAPMDRETLKEGHRPGVRDISPDDEQNSLDEYDNPDAAGDDADEDGQE</sequence>
<organism evidence="3 4">
    <name type="scientific">Marinobacter daqiaonensis</name>
    <dbReference type="NCBI Taxonomy" id="650891"/>
    <lineage>
        <taxon>Bacteria</taxon>
        <taxon>Pseudomonadati</taxon>
        <taxon>Pseudomonadota</taxon>
        <taxon>Gammaproteobacteria</taxon>
        <taxon>Pseudomonadales</taxon>
        <taxon>Marinobacteraceae</taxon>
        <taxon>Marinobacter</taxon>
    </lineage>
</organism>
<feature type="compositionally biased region" description="Basic and acidic residues" evidence="1">
    <location>
        <begin position="40"/>
        <end position="72"/>
    </location>
</feature>
<reference evidence="3 4" key="1">
    <citation type="submission" date="2016-10" db="EMBL/GenBank/DDBJ databases">
        <authorList>
            <person name="de Groot N.N."/>
        </authorList>
    </citation>
    <scope>NUCLEOTIDE SEQUENCE [LARGE SCALE GENOMIC DNA]</scope>
    <source>
        <strain evidence="3 4">CGMCC 1.9167</strain>
    </source>
</reference>
<dbReference type="OrthoDB" id="10000066at2"/>
<gene>
    <name evidence="3" type="ORF">SAMN05216203_2087</name>
</gene>
<evidence type="ECO:0000313" key="3">
    <source>
        <dbReference type="EMBL" id="SFR64231.1"/>
    </source>
</evidence>
<dbReference type="EMBL" id="FOYW01000001">
    <property type="protein sequence ID" value="SFR64231.1"/>
    <property type="molecule type" value="Genomic_DNA"/>
</dbReference>